<gene>
    <name evidence="2" type="ORF">A3B25_00005</name>
</gene>
<name>A0A1G2GV38_9BACT</name>
<keyword evidence="1" id="KW-1133">Transmembrane helix</keyword>
<accession>A0A1G2GV38</accession>
<evidence type="ECO:0000313" key="2">
    <source>
        <dbReference type="EMBL" id="OGZ54046.1"/>
    </source>
</evidence>
<organism evidence="2 3">
    <name type="scientific">Candidatus Ryanbacteria bacterium RIFCSPLOWO2_01_FULL_48_26</name>
    <dbReference type="NCBI Taxonomy" id="1802126"/>
    <lineage>
        <taxon>Bacteria</taxon>
        <taxon>Candidatus Ryaniibacteriota</taxon>
    </lineage>
</organism>
<keyword evidence="1" id="KW-0812">Transmembrane</keyword>
<keyword evidence="1" id="KW-0472">Membrane</keyword>
<comment type="caution">
    <text evidence="2">The sequence shown here is derived from an EMBL/GenBank/DDBJ whole genome shotgun (WGS) entry which is preliminary data.</text>
</comment>
<reference evidence="2 3" key="1">
    <citation type="journal article" date="2016" name="Nat. Commun.">
        <title>Thousands of microbial genomes shed light on interconnected biogeochemical processes in an aquifer system.</title>
        <authorList>
            <person name="Anantharaman K."/>
            <person name="Brown C.T."/>
            <person name="Hug L.A."/>
            <person name="Sharon I."/>
            <person name="Castelle C.J."/>
            <person name="Probst A.J."/>
            <person name="Thomas B.C."/>
            <person name="Singh A."/>
            <person name="Wilkins M.J."/>
            <person name="Karaoz U."/>
            <person name="Brodie E.L."/>
            <person name="Williams K.H."/>
            <person name="Hubbard S.S."/>
            <person name="Banfield J.F."/>
        </authorList>
    </citation>
    <scope>NUCLEOTIDE SEQUENCE [LARGE SCALE GENOMIC DNA]</scope>
</reference>
<feature type="transmembrane region" description="Helical" evidence="1">
    <location>
        <begin position="48"/>
        <end position="67"/>
    </location>
</feature>
<dbReference type="Proteomes" id="UP000179106">
    <property type="component" value="Unassembled WGS sequence"/>
</dbReference>
<dbReference type="EMBL" id="MHNW01000011">
    <property type="protein sequence ID" value="OGZ54046.1"/>
    <property type="molecule type" value="Genomic_DNA"/>
</dbReference>
<sequence>MIRQREGRLNLETPRKLAAPIVKENIARIIKEIPSEERAVELTGRMATWVYLIALPIVLGSFEQVWFDDGQERMLIAP</sequence>
<dbReference type="STRING" id="1802126.A3B25_00005"/>
<evidence type="ECO:0000256" key="1">
    <source>
        <dbReference type="SAM" id="Phobius"/>
    </source>
</evidence>
<proteinExistence type="predicted"/>
<evidence type="ECO:0000313" key="3">
    <source>
        <dbReference type="Proteomes" id="UP000179106"/>
    </source>
</evidence>
<protein>
    <submittedName>
        <fullName evidence="2">Uncharacterized protein</fullName>
    </submittedName>
</protein>
<dbReference type="AlphaFoldDB" id="A0A1G2GV38"/>